<dbReference type="PANTHER" id="PTHR47424">
    <property type="entry name" value="REGULATORY PROTEIN GAL4"/>
    <property type="match status" value="1"/>
</dbReference>
<dbReference type="SUPFAM" id="SSF57701">
    <property type="entry name" value="Zn2/Cys6 DNA-binding domain"/>
    <property type="match status" value="1"/>
</dbReference>
<feature type="compositionally biased region" description="Low complexity" evidence="5">
    <location>
        <begin position="955"/>
        <end position="969"/>
    </location>
</feature>
<feature type="region of interest" description="Disordered" evidence="5">
    <location>
        <begin position="326"/>
        <end position="349"/>
    </location>
</feature>
<feature type="compositionally biased region" description="Low complexity" evidence="5">
    <location>
        <begin position="776"/>
        <end position="790"/>
    </location>
</feature>
<evidence type="ECO:0000259" key="6">
    <source>
        <dbReference type="SMART" id="SM00906"/>
    </source>
</evidence>
<feature type="region of interest" description="Disordered" evidence="5">
    <location>
        <begin position="216"/>
        <end position="267"/>
    </location>
</feature>
<dbReference type="InterPro" id="IPR001138">
    <property type="entry name" value="Zn2Cys6_DnaBD"/>
</dbReference>
<dbReference type="Pfam" id="PF04082">
    <property type="entry name" value="Fungal_trans"/>
    <property type="match status" value="1"/>
</dbReference>
<keyword evidence="8" id="KW-1185">Reference proteome</keyword>
<feature type="region of interest" description="Disordered" evidence="5">
    <location>
        <begin position="414"/>
        <end position="440"/>
    </location>
</feature>
<evidence type="ECO:0000313" key="7">
    <source>
        <dbReference type="EMBL" id="KAK8857264.1"/>
    </source>
</evidence>
<feature type="compositionally biased region" description="Low complexity" evidence="5">
    <location>
        <begin position="232"/>
        <end position="243"/>
    </location>
</feature>
<gene>
    <name evidence="7" type="ORF">PGQ11_013176</name>
</gene>
<feature type="region of interest" description="Disordered" evidence="5">
    <location>
        <begin position="1052"/>
        <end position="1075"/>
    </location>
</feature>
<feature type="compositionally biased region" description="Basic and acidic residues" evidence="5">
    <location>
        <begin position="414"/>
        <end position="431"/>
    </location>
</feature>
<feature type="compositionally biased region" description="Gly residues" evidence="5">
    <location>
        <begin position="1053"/>
        <end position="1064"/>
    </location>
</feature>
<dbReference type="CDD" id="cd12148">
    <property type="entry name" value="fungal_TF_MHR"/>
    <property type="match status" value="1"/>
</dbReference>
<evidence type="ECO:0000256" key="2">
    <source>
        <dbReference type="ARBA" id="ARBA00023015"/>
    </source>
</evidence>
<proteinExistence type="predicted"/>
<organism evidence="7 8">
    <name type="scientific">Apiospora arundinis</name>
    <dbReference type="NCBI Taxonomy" id="335852"/>
    <lineage>
        <taxon>Eukaryota</taxon>
        <taxon>Fungi</taxon>
        <taxon>Dikarya</taxon>
        <taxon>Ascomycota</taxon>
        <taxon>Pezizomycotina</taxon>
        <taxon>Sordariomycetes</taxon>
        <taxon>Xylariomycetidae</taxon>
        <taxon>Amphisphaeriales</taxon>
        <taxon>Apiosporaceae</taxon>
        <taxon>Apiospora</taxon>
    </lineage>
</organism>
<dbReference type="PANTHER" id="PTHR47424:SF6">
    <property type="entry name" value="PROLINE UTILIZATION TRANS-ACTIVATOR"/>
    <property type="match status" value="1"/>
</dbReference>
<feature type="compositionally biased region" description="Low complexity" evidence="5">
    <location>
        <begin position="931"/>
        <end position="941"/>
    </location>
</feature>
<keyword evidence="4" id="KW-0539">Nucleus</keyword>
<accession>A0ABR2I4D5</accession>
<comment type="caution">
    <text evidence="7">The sequence shown here is derived from an EMBL/GenBank/DDBJ whole genome shotgun (WGS) entry which is preliminary data.</text>
</comment>
<feature type="region of interest" description="Disordered" evidence="5">
    <location>
        <begin position="774"/>
        <end position="805"/>
    </location>
</feature>
<reference evidence="7 8" key="1">
    <citation type="journal article" date="2024" name="IMA Fungus">
        <title>Apiospora arundinis, a panoply of carbohydrate-active enzymes and secondary metabolites.</title>
        <authorList>
            <person name="Sorensen T."/>
            <person name="Petersen C."/>
            <person name="Muurmann A.T."/>
            <person name="Christiansen J.V."/>
            <person name="Brundto M.L."/>
            <person name="Overgaard C.K."/>
            <person name="Boysen A.T."/>
            <person name="Wollenberg R.D."/>
            <person name="Larsen T.O."/>
            <person name="Sorensen J.L."/>
            <person name="Nielsen K.L."/>
            <person name="Sondergaard T.E."/>
        </authorList>
    </citation>
    <scope>NUCLEOTIDE SEQUENCE [LARGE SCALE GENOMIC DNA]</scope>
    <source>
        <strain evidence="7 8">AAU 773</strain>
    </source>
</reference>
<dbReference type="InterPro" id="IPR051127">
    <property type="entry name" value="Fungal_SecMet_Regulators"/>
</dbReference>
<evidence type="ECO:0000256" key="4">
    <source>
        <dbReference type="ARBA" id="ARBA00023242"/>
    </source>
</evidence>
<evidence type="ECO:0000256" key="3">
    <source>
        <dbReference type="ARBA" id="ARBA00023163"/>
    </source>
</evidence>
<dbReference type="InterPro" id="IPR036864">
    <property type="entry name" value="Zn2-C6_fun-type_DNA-bd_sf"/>
</dbReference>
<feature type="region of interest" description="Disordered" evidence="5">
    <location>
        <begin position="1"/>
        <end position="102"/>
    </location>
</feature>
<dbReference type="Proteomes" id="UP001390339">
    <property type="component" value="Unassembled WGS sequence"/>
</dbReference>
<dbReference type="CDD" id="cd00067">
    <property type="entry name" value="GAL4"/>
    <property type="match status" value="1"/>
</dbReference>
<sequence length="1129" mass="124362">MELHDNSLVGYPPPQTMAEPKSEFDPSGQHLQLGQFGPPPPLDNRRPLPKFEGQDVHSGGGGMLVGGAVASSGGGGAPGGLTHQQAAQRREQLKAKRRVPASQRKRTKLSCDYCKTRRCKCQRLDHPPPSASAMDTGGDDGEGLTPCKLCIEAGIQCVTTMPRKHRIYGSVESLDRRYRAIDALIRGLHPQLGAEPTAEEVIAYGRELGLEMPDFDGNAPETPQTTVKRPRSVSASALLSPVSPENKTIKSDRSDSSANLVRDPSGRPHYIGPAGSLAFFTRLRNLVATRSKSCSSELSSEPHPEHMTADLIADPTMVYDGHTQRESLKPPLSPSMFRGDSPTTSFSGHEGHPFTSELLRHCVPSSKVKFPEREVADRYIEAFFQHMHPNFVLFHRPTFQHVYEEIWRAASVDHEHQPHPDDDAASKERNDSTASAATATTTASNQTTYVSVGWLGCLYMIFIFGCRSLPQNNHTLDFQRRYYAEMTGLPQLLVTLSLPNVCALMLLSLHSNNTNDRTAAWTYHGAACRLAVALGMHRQDVSGSFHPITRELRKRVWWTLYCYEQNLCCSLGRPSAIDDREVDVDYPDETILPCAPGQPPGLAEQLAKLWHLAGCIRRDVYDPAHCPAGRYHQAVQYLRRLVSWRFALPPDLQPMPASERRNSASEDDLTSWRSVMILHVVYQCALGLLSRRFLLREVEASEQGIDLGATPDGFVVTQLSRVCVTSAMRAVGLFVELWRGGAFNAICWFDVYWAYLTSMELTLRLVAPDAALPANQSQQQQQQQQRPQSSATNDSQPRGSTPEEAHHTWKFQPLPTNQQQEASQSATAGSRTDLGRELDSLLQQNRLVETHSVAELADAVRRLHDILKTVEMSGTNARFAKIANEFAKAMKLVDGRPTSTLFGNQLGSELEGVRANENPATLRQMGHHQEAQQQQQRQGAGEDLGFPPSNIIEGGMPRPQQQQQQQQNQQPPPPMGQQHHNPLSPPGWHDVSQQQQQQHPPQPPHQQQPQQPPPNLSHSLGAPIFASDMRHPSLGGIDFVYSGVFNPATAAAAGGGSGSGGGGSSSADVPATTTSASQDIQWDMVLAPEQWEQSQNLLTDMSDLNYPNWAWMAGGHNVYPYMNMGPTGG</sequence>
<dbReference type="Gene3D" id="4.10.240.10">
    <property type="entry name" value="Zn(2)-C6 fungal-type DNA-binding domain"/>
    <property type="match status" value="1"/>
</dbReference>
<dbReference type="SMART" id="SM00906">
    <property type="entry name" value="Fungal_trans"/>
    <property type="match status" value="1"/>
</dbReference>
<protein>
    <submittedName>
        <fullName evidence="7">Fungal-specific transcription factor domain-containing protein</fullName>
    </submittedName>
</protein>
<keyword evidence="1" id="KW-0479">Metal-binding</keyword>
<evidence type="ECO:0000313" key="8">
    <source>
        <dbReference type="Proteomes" id="UP001390339"/>
    </source>
</evidence>
<evidence type="ECO:0000256" key="1">
    <source>
        <dbReference type="ARBA" id="ARBA00022723"/>
    </source>
</evidence>
<keyword evidence="2" id="KW-0805">Transcription regulation</keyword>
<evidence type="ECO:0000256" key="5">
    <source>
        <dbReference type="SAM" id="MobiDB-lite"/>
    </source>
</evidence>
<keyword evidence="3" id="KW-0804">Transcription</keyword>
<feature type="region of interest" description="Disordered" evidence="5">
    <location>
        <begin position="924"/>
        <end position="1022"/>
    </location>
</feature>
<dbReference type="InterPro" id="IPR007219">
    <property type="entry name" value="XnlR_reg_dom"/>
</dbReference>
<feature type="domain" description="Xylanolytic transcriptional activator regulatory" evidence="6">
    <location>
        <begin position="520"/>
        <end position="593"/>
    </location>
</feature>
<feature type="compositionally biased region" description="Pro residues" evidence="5">
    <location>
        <begin position="1000"/>
        <end position="1015"/>
    </location>
</feature>
<dbReference type="EMBL" id="JAPCWZ010000007">
    <property type="protein sequence ID" value="KAK8857264.1"/>
    <property type="molecule type" value="Genomic_DNA"/>
</dbReference>
<name>A0ABR2I4D5_9PEZI</name>